<evidence type="ECO:0000256" key="1">
    <source>
        <dbReference type="ARBA" id="ARBA00006484"/>
    </source>
</evidence>
<dbReference type="InterPro" id="IPR020904">
    <property type="entry name" value="Sc_DH/Rdtase_CS"/>
</dbReference>
<gene>
    <name evidence="3" type="ORF">EGH82_16400</name>
</gene>
<dbReference type="PRINTS" id="PR00081">
    <property type="entry name" value="GDHRDH"/>
</dbReference>
<name>A0A3N3DWW4_9VIBR</name>
<dbReference type="InterPro" id="IPR002347">
    <property type="entry name" value="SDR_fam"/>
</dbReference>
<proteinExistence type="inferred from homology"/>
<organism evidence="3 4">
    <name type="scientific">Vibrio ponticus</name>
    <dbReference type="NCBI Taxonomy" id="265668"/>
    <lineage>
        <taxon>Bacteria</taxon>
        <taxon>Pseudomonadati</taxon>
        <taxon>Pseudomonadota</taxon>
        <taxon>Gammaproteobacteria</taxon>
        <taxon>Vibrionales</taxon>
        <taxon>Vibrionaceae</taxon>
        <taxon>Vibrio</taxon>
    </lineage>
</organism>
<evidence type="ECO:0000313" key="3">
    <source>
        <dbReference type="EMBL" id="ROV58860.1"/>
    </source>
</evidence>
<dbReference type="InterPro" id="IPR036291">
    <property type="entry name" value="NAD(P)-bd_dom_sf"/>
</dbReference>
<dbReference type="Gene3D" id="3.40.50.720">
    <property type="entry name" value="NAD(P)-binding Rossmann-like Domain"/>
    <property type="match status" value="1"/>
</dbReference>
<dbReference type="PANTHER" id="PTHR44196">
    <property type="entry name" value="DEHYDROGENASE/REDUCTASE SDR FAMILY MEMBER 7B"/>
    <property type="match status" value="1"/>
</dbReference>
<reference evidence="3 4" key="1">
    <citation type="submission" date="2018-11" db="EMBL/GenBank/DDBJ databases">
        <title>Vibrio ponticus strain CAIM 1751 pathogenic for the snapper Lutjanus guttatus.</title>
        <authorList>
            <person name="Soto-Rodriguez S."/>
            <person name="Lozano-Olvera R."/>
            <person name="Gomez-Gil B."/>
        </authorList>
    </citation>
    <scope>NUCLEOTIDE SEQUENCE [LARGE SCALE GENOMIC DNA]</scope>
    <source>
        <strain evidence="3 4">CAIM 1751</strain>
    </source>
</reference>
<keyword evidence="2" id="KW-0560">Oxidoreductase</keyword>
<dbReference type="AlphaFoldDB" id="A0A3N3DWW4"/>
<comment type="similarity">
    <text evidence="1">Belongs to the short-chain dehydrogenases/reductases (SDR) family.</text>
</comment>
<dbReference type="GO" id="GO:0016020">
    <property type="term" value="C:membrane"/>
    <property type="evidence" value="ECO:0007669"/>
    <property type="project" value="TreeGrafter"/>
</dbReference>
<dbReference type="Proteomes" id="UP000278792">
    <property type="component" value="Unassembled WGS sequence"/>
</dbReference>
<dbReference type="EMBL" id="RKIK01000060">
    <property type="protein sequence ID" value="ROV58860.1"/>
    <property type="molecule type" value="Genomic_DNA"/>
</dbReference>
<sequence>MNTVLITGATSGIGLQLAQDYLANGDQVVVCGRNPIALKDFEQQGTNAETLQFDITNAEATGQALEGMQSKPNIWIFNAGNCEYIESGEIDSALMKRVFEANFLGLVNSLQAAQRFFKPGDQVIVIGSISSEVALPRAEAYGASKAAVSYLARTLQMTLKPKQIDVTVVYPGFVKTPLTDKNTFDMPMIVTSEEASVVIRRGIEKRQPYIYFPSRFTSILRLIGLLPYRWQNALSSKLLKG</sequence>
<dbReference type="Pfam" id="PF00106">
    <property type="entry name" value="adh_short"/>
    <property type="match status" value="1"/>
</dbReference>
<dbReference type="PANTHER" id="PTHR44196:SF1">
    <property type="entry name" value="DEHYDROGENASE_REDUCTASE SDR FAMILY MEMBER 7B"/>
    <property type="match status" value="1"/>
</dbReference>
<dbReference type="PROSITE" id="PS00061">
    <property type="entry name" value="ADH_SHORT"/>
    <property type="match status" value="1"/>
</dbReference>
<evidence type="ECO:0000313" key="4">
    <source>
        <dbReference type="Proteomes" id="UP000278792"/>
    </source>
</evidence>
<evidence type="ECO:0000256" key="2">
    <source>
        <dbReference type="ARBA" id="ARBA00023002"/>
    </source>
</evidence>
<protein>
    <submittedName>
        <fullName evidence="3">SDR family NAD(P)-dependent oxidoreductase</fullName>
    </submittedName>
</protein>
<dbReference type="GO" id="GO:0016491">
    <property type="term" value="F:oxidoreductase activity"/>
    <property type="evidence" value="ECO:0007669"/>
    <property type="project" value="UniProtKB-KW"/>
</dbReference>
<dbReference type="RefSeq" id="WP_123782915.1">
    <property type="nucleotide sequence ID" value="NZ_RKIK01000060.1"/>
</dbReference>
<accession>A0A3N3DWW4</accession>
<comment type="caution">
    <text evidence="3">The sequence shown here is derived from an EMBL/GenBank/DDBJ whole genome shotgun (WGS) entry which is preliminary data.</text>
</comment>
<dbReference type="SUPFAM" id="SSF51735">
    <property type="entry name" value="NAD(P)-binding Rossmann-fold domains"/>
    <property type="match status" value="1"/>
</dbReference>